<dbReference type="GO" id="GO:0006829">
    <property type="term" value="P:zinc ion transport"/>
    <property type="evidence" value="ECO:0007669"/>
    <property type="project" value="UniProtKB-KW"/>
</dbReference>
<sequence>MKVFSVKFLLMAAMLGVASSAAAAPKVVASIKPVHALVAAVMDGVATPTLLLDNRASPHDFALKPSAARAINEADVVFWIGDALEGFLVRPLAAAPRVRSVELADAPNLKTLAPREGGVWEAHQHGAEAHGAHDHDEHEHEGEDEHGHHLDPHIWLDPANARAMAAYIVSTLSEVDAAHAERYRANGQRLDGELAALQEQLAKRVEAVRGRPYVVFHDAYQYFEARYGLQAVGSITVSPELKPSAQRLRAVREKIAQSGARCVFAEPQFDPALIATLIEGTPARAGRLDPLGVDVPAGPAAYTQTLTELADGFVDCLSH</sequence>
<dbReference type="InterPro" id="IPR050492">
    <property type="entry name" value="Bact_metal-bind_prot9"/>
</dbReference>
<evidence type="ECO:0000256" key="10">
    <source>
        <dbReference type="ARBA" id="ARBA00023065"/>
    </source>
</evidence>
<dbReference type="Gene3D" id="3.40.50.1980">
    <property type="entry name" value="Nitrogenase molybdenum iron protein domain"/>
    <property type="match status" value="2"/>
</dbReference>
<evidence type="ECO:0000256" key="12">
    <source>
        <dbReference type="ARBA" id="ARBA00045516"/>
    </source>
</evidence>
<reference evidence="15 16" key="1">
    <citation type="submission" date="2018-05" db="EMBL/GenBank/DDBJ databases">
        <title>Genomic Encyclopedia of Type Strains, Phase IV (KMG-IV): sequencing the most valuable type-strain genomes for metagenomic binning, comparative biology and taxonomic classification.</title>
        <authorList>
            <person name="Goeker M."/>
        </authorList>
    </citation>
    <scope>NUCLEOTIDE SEQUENCE [LARGE SCALE GENOMIC DNA]</scope>
    <source>
        <strain evidence="15 16">DSM 23606</strain>
    </source>
</reference>
<evidence type="ECO:0000313" key="16">
    <source>
        <dbReference type="Proteomes" id="UP000246569"/>
    </source>
</evidence>
<keyword evidence="10" id="KW-0406">Ion transport</keyword>
<evidence type="ECO:0000256" key="13">
    <source>
        <dbReference type="SAM" id="MobiDB-lite"/>
    </source>
</evidence>
<evidence type="ECO:0000256" key="6">
    <source>
        <dbReference type="ARBA" id="ARBA00022729"/>
    </source>
</evidence>
<dbReference type="GO" id="GO:0042597">
    <property type="term" value="C:periplasmic space"/>
    <property type="evidence" value="ECO:0007669"/>
    <property type="project" value="UniProtKB-SubCell"/>
</dbReference>
<feature type="region of interest" description="Disordered" evidence="13">
    <location>
        <begin position="124"/>
        <end position="148"/>
    </location>
</feature>
<keyword evidence="16" id="KW-1185">Reference proteome</keyword>
<keyword evidence="4" id="KW-0813">Transport</keyword>
<dbReference type="InterPro" id="IPR006127">
    <property type="entry name" value="ZnuA-like"/>
</dbReference>
<evidence type="ECO:0000256" key="9">
    <source>
        <dbReference type="ARBA" id="ARBA00022906"/>
    </source>
</evidence>
<dbReference type="PANTHER" id="PTHR42953">
    <property type="entry name" value="HIGH-AFFINITY ZINC UPTAKE SYSTEM PROTEIN ZNUA-RELATED"/>
    <property type="match status" value="1"/>
</dbReference>
<comment type="similarity">
    <text evidence="2">Belongs to the bacterial solute-binding protein 9 family.</text>
</comment>
<evidence type="ECO:0000256" key="2">
    <source>
        <dbReference type="ARBA" id="ARBA00011028"/>
    </source>
</evidence>
<evidence type="ECO:0000256" key="5">
    <source>
        <dbReference type="ARBA" id="ARBA00022723"/>
    </source>
</evidence>
<keyword evidence="6 14" id="KW-0732">Signal</keyword>
<name>A0A317MT28_9GAMM</name>
<dbReference type="PANTHER" id="PTHR42953:SF3">
    <property type="entry name" value="HIGH-AFFINITY ZINC UPTAKE SYSTEM PROTEIN ZNUA"/>
    <property type="match status" value="1"/>
</dbReference>
<dbReference type="NCBIfam" id="NF007091">
    <property type="entry name" value="PRK09545.1"/>
    <property type="match status" value="1"/>
</dbReference>
<protein>
    <recommendedName>
        <fullName evidence="3">High-affinity zinc uptake system protein ZnuA</fullName>
    </recommendedName>
</protein>
<comment type="function">
    <text evidence="12">Part of the ATP-binding cassette (ABC) transport system ZnuABC involved in zinc import. Binds zinc with high affinity and specificity and delivers it to the membrane permease for translocation into the cytoplasm.</text>
</comment>
<organism evidence="15 16">
    <name type="scientific">Plasticicumulans acidivorans</name>
    <dbReference type="NCBI Taxonomy" id="886464"/>
    <lineage>
        <taxon>Bacteria</taxon>
        <taxon>Pseudomonadati</taxon>
        <taxon>Pseudomonadota</taxon>
        <taxon>Gammaproteobacteria</taxon>
        <taxon>Candidatus Competibacteraceae</taxon>
        <taxon>Plasticicumulans</taxon>
    </lineage>
</organism>
<evidence type="ECO:0000256" key="7">
    <source>
        <dbReference type="ARBA" id="ARBA00022764"/>
    </source>
</evidence>
<dbReference type="GO" id="GO:0046872">
    <property type="term" value="F:metal ion binding"/>
    <property type="evidence" value="ECO:0007669"/>
    <property type="project" value="UniProtKB-KW"/>
</dbReference>
<accession>A0A317MT28</accession>
<dbReference type="Pfam" id="PF01297">
    <property type="entry name" value="ZnuA"/>
    <property type="match status" value="1"/>
</dbReference>
<feature type="signal peptide" evidence="14">
    <location>
        <begin position="1"/>
        <end position="23"/>
    </location>
</feature>
<gene>
    <name evidence="15" type="ORF">C7443_107141</name>
</gene>
<evidence type="ECO:0000256" key="1">
    <source>
        <dbReference type="ARBA" id="ARBA00004418"/>
    </source>
</evidence>
<keyword evidence="5" id="KW-0479">Metal-binding</keyword>
<dbReference type="InterPro" id="IPR035520">
    <property type="entry name" value="ZnuA"/>
</dbReference>
<comment type="caution">
    <text evidence="15">The sequence shown here is derived from an EMBL/GenBank/DDBJ whole genome shotgun (WGS) entry which is preliminary data.</text>
</comment>
<evidence type="ECO:0000256" key="11">
    <source>
        <dbReference type="ARBA" id="ARBA00023157"/>
    </source>
</evidence>
<evidence type="ECO:0000313" key="15">
    <source>
        <dbReference type="EMBL" id="PWV60567.1"/>
    </source>
</evidence>
<dbReference type="Proteomes" id="UP000246569">
    <property type="component" value="Unassembled WGS sequence"/>
</dbReference>
<keyword evidence="8" id="KW-0862">Zinc</keyword>
<keyword evidence="7" id="KW-0574">Periplasm</keyword>
<dbReference type="SUPFAM" id="SSF53807">
    <property type="entry name" value="Helical backbone' metal receptor"/>
    <property type="match status" value="1"/>
</dbReference>
<evidence type="ECO:0000256" key="4">
    <source>
        <dbReference type="ARBA" id="ARBA00022448"/>
    </source>
</evidence>
<dbReference type="CDD" id="cd01019">
    <property type="entry name" value="ZnuA"/>
    <property type="match status" value="1"/>
</dbReference>
<comment type="subcellular location">
    <subcellularLocation>
        <location evidence="1">Periplasm</location>
    </subcellularLocation>
</comment>
<dbReference type="EMBL" id="QGTJ01000007">
    <property type="protein sequence ID" value="PWV60567.1"/>
    <property type="molecule type" value="Genomic_DNA"/>
</dbReference>
<evidence type="ECO:0000256" key="14">
    <source>
        <dbReference type="SAM" id="SignalP"/>
    </source>
</evidence>
<evidence type="ECO:0000256" key="3">
    <source>
        <dbReference type="ARBA" id="ARBA00015915"/>
    </source>
</evidence>
<dbReference type="AlphaFoldDB" id="A0A317MT28"/>
<keyword evidence="9" id="KW-0864">Zinc transport</keyword>
<feature type="chain" id="PRO_5016448934" description="High-affinity zinc uptake system protein ZnuA" evidence="14">
    <location>
        <begin position="24"/>
        <end position="319"/>
    </location>
</feature>
<keyword evidence="11" id="KW-1015">Disulfide bond</keyword>
<dbReference type="RefSeq" id="WP_246004656.1">
    <property type="nucleotide sequence ID" value="NZ_QGTJ01000007.1"/>
</dbReference>
<evidence type="ECO:0000256" key="8">
    <source>
        <dbReference type="ARBA" id="ARBA00022833"/>
    </source>
</evidence>
<proteinExistence type="inferred from homology"/>